<sequence>MTVYLTTSIPYVNARPHLGHALEFVQADVLARHHRHRGRSVRLLSGTDDNALKNVTAARQAGVDPATFVAENADAFQRLAEPLGLSLDDFIRTGSDPRHAPGVQRIWRRCAEAGDFTRRTYRGLYCAGCEQFYVDDDLVDGRCPEHGVEPEPVEEENWFFALSRYAAAIRTLISSGEVRIEPEPRRNEILGLIDAGLPDVSVSRPAARADGWGIGVPGDPGQVIYVWWDALANYLTSLGYADDGPDYRRWWQSSAERIHVIGKGIVRFHALTWLGQLLSAGLPLPTAIFVHDYLTVDGAKISKSTGGSADPAAVVDSYGADAVRWWLAAGVARIGDTDFTERALIERHDSDLANGVGNLVNRTVTLINRRRSCRLGSLDPDPGPAGSNLLAGAEALPGKIDAALARFDLRAATTALIDVARTANRYLQQTEPWRLPEPDPNLDLILATALTVCRTLATELTPFVPDGADRLHRQLGTGHTVGTPEAAFPQLAD</sequence>
<evidence type="ECO:0000256" key="11">
    <source>
        <dbReference type="ARBA" id="ARBA00030904"/>
    </source>
</evidence>
<feature type="domain" description="Methionyl-tRNA synthetase anticodon-binding" evidence="14">
    <location>
        <begin position="385"/>
        <end position="479"/>
    </location>
</feature>
<dbReference type="InterPro" id="IPR009080">
    <property type="entry name" value="tRNAsynth_Ia_anticodon-bd"/>
</dbReference>
<dbReference type="InterPro" id="IPR041872">
    <property type="entry name" value="Anticodon_Met"/>
</dbReference>
<keyword evidence="5" id="KW-0963">Cytoplasm</keyword>
<dbReference type="RefSeq" id="WP_179747624.1">
    <property type="nucleotide sequence ID" value="NZ_JACCBU010000001.1"/>
</dbReference>
<dbReference type="InterPro" id="IPR033911">
    <property type="entry name" value="MetRS_core"/>
</dbReference>
<evidence type="ECO:0000256" key="12">
    <source>
        <dbReference type="RuleBase" id="RU363039"/>
    </source>
</evidence>
<keyword evidence="9 12" id="KW-0648">Protein biosynthesis</keyword>
<keyword evidence="7 12" id="KW-0547">Nucleotide-binding</keyword>
<dbReference type="SUPFAM" id="SSF52374">
    <property type="entry name" value="Nucleotidylyl transferase"/>
    <property type="match status" value="1"/>
</dbReference>
<keyword evidence="10 12" id="KW-0030">Aminoacyl-tRNA synthetase</keyword>
<name>A0A7Y9I260_9ACTN</name>
<comment type="caution">
    <text evidence="15">The sequence shown here is derived from an EMBL/GenBank/DDBJ whole genome shotgun (WGS) entry which is preliminary data.</text>
</comment>
<dbReference type="NCBIfam" id="TIGR00398">
    <property type="entry name" value="metG"/>
    <property type="match status" value="1"/>
</dbReference>
<dbReference type="GO" id="GO:0006431">
    <property type="term" value="P:methionyl-tRNA aminoacylation"/>
    <property type="evidence" value="ECO:0007669"/>
    <property type="project" value="InterPro"/>
</dbReference>
<proteinExistence type="inferred from homology"/>
<evidence type="ECO:0000256" key="3">
    <source>
        <dbReference type="ARBA" id="ARBA00012838"/>
    </source>
</evidence>
<dbReference type="EC" id="6.1.1.10" evidence="3"/>
<dbReference type="InterPro" id="IPR001412">
    <property type="entry name" value="aa-tRNA-synth_I_CS"/>
</dbReference>
<reference evidence="15 16" key="1">
    <citation type="submission" date="2020-07" db="EMBL/GenBank/DDBJ databases">
        <title>Sequencing the genomes of 1000 actinobacteria strains.</title>
        <authorList>
            <person name="Klenk H.-P."/>
        </authorList>
    </citation>
    <scope>NUCLEOTIDE SEQUENCE [LARGE SCALE GENOMIC DNA]</scope>
    <source>
        <strain evidence="15 16">DSM 22083</strain>
    </source>
</reference>
<evidence type="ECO:0000256" key="9">
    <source>
        <dbReference type="ARBA" id="ARBA00022917"/>
    </source>
</evidence>
<dbReference type="PRINTS" id="PR01041">
    <property type="entry name" value="TRNASYNTHMET"/>
</dbReference>
<evidence type="ECO:0000256" key="7">
    <source>
        <dbReference type="ARBA" id="ARBA00022741"/>
    </source>
</evidence>
<dbReference type="Gene3D" id="2.170.220.10">
    <property type="match status" value="1"/>
</dbReference>
<dbReference type="Gene3D" id="3.40.50.620">
    <property type="entry name" value="HUPs"/>
    <property type="match status" value="1"/>
</dbReference>
<comment type="subcellular location">
    <subcellularLocation>
        <location evidence="2">Cytoplasm</location>
    </subcellularLocation>
</comment>
<dbReference type="PANTHER" id="PTHR43326:SF1">
    <property type="entry name" value="METHIONINE--TRNA LIGASE, MITOCHONDRIAL"/>
    <property type="match status" value="1"/>
</dbReference>
<keyword evidence="8 12" id="KW-0067">ATP-binding</keyword>
<evidence type="ECO:0000256" key="4">
    <source>
        <dbReference type="ARBA" id="ARBA00018753"/>
    </source>
</evidence>
<dbReference type="GO" id="GO:0004825">
    <property type="term" value="F:methionine-tRNA ligase activity"/>
    <property type="evidence" value="ECO:0007669"/>
    <property type="project" value="UniProtKB-EC"/>
</dbReference>
<organism evidence="15 16">
    <name type="scientific">Microlunatus parietis</name>
    <dbReference type="NCBI Taxonomy" id="682979"/>
    <lineage>
        <taxon>Bacteria</taxon>
        <taxon>Bacillati</taxon>
        <taxon>Actinomycetota</taxon>
        <taxon>Actinomycetes</taxon>
        <taxon>Propionibacteriales</taxon>
        <taxon>Propionibacteriaceae</taxon>
        <taxon>Microlunatus</taxon>
    </lineage>
</organism>
<dbReference type="CDD" id="cd07957">
    <property type="entry name" value="Anticodon_Ia_Met"/>
    <property type="match status" value="1"/>
</dbReference>
<dbReference type="PANTHER" id="PTHR43326">
    <property type="entry name" value="METHIONYL-TRNA SYNTHETASE"/>
    <property type="match status" value="1"/>
</dbReference>
<evidence type="ECO:0000313" key="16">
    <source>
        <dbReference type="Proteomes" id="UP000569914"/>
    </source>
</evidence>
<comment type="function">
    <text evidence="1">Is required not only for elongation of protein synthesis but also for the initiation of all mRNA translation through initiator tRNA(fMet) aminoacylation.</text>
</comment>
<dbReference type="InterPro" id="IPR023457">
    <property type="entry name" value="Met-tRNA_synth_2"/>
</dbReference>
<gene>
    <name evidence="15" type="ORF">BKA15_000071</name>
</gene>
<dbReference type="Pfam" id="PF09334">
    <property type="entry name" value="tRNA-synt_1g"/>
    <property type="match status" value="1"/>
</dbReference>
<keyword evidence="16" id="KW-1185">Reference proteome</keyword>
<keyword evidence="6 12" id="KW-0436">Ligase</keyword>
<dbReference type="Proteomes" id="UP000569914">
    <property type="component" value="Unassembled WGS sequence"/>
</dbReference>
<comment type="similarity">
    <text evidence="12">Belongs to the class-I aminoacyl-tRNA synthetase family.</text>
</comment>
<dbReference type="EMBL" id="JACCBU010000001">
    <property type="protein sequence ID" value="NYE68742.1"/>
    <property type="molecule type" value="Genomic_DNA"/>
</dbReference>
<evidence type="ECO:0000313" key="15">
    <source>
        <dbReference type="EMBL" id="NYE68742.1"/>
    </source>
</evidence>
<dbReference type="PROSITE" id="PS00178">
    <property type="entry name" value="AA_TRNA_LIGASE_I"/>
    <property type="match status" value="1"/>
</dbReference>
<dbReference type="Gene3D" id="1.10.730.10">
    <property type="entry name" value="Isoleucyl-tRNA Synthetase, Domain 1"/>
    <property type="match status" value="1"/>
</dbReference>
<dbReference type="GO" id="GO:0005737">
    <property type="term" value="C:cytoplasm"/>
    <property type="evidence" value="ECO:0007669"/>
    <property type="project" value="UniProtKB-SubCell"/>
</dbReference>
<dbReference type="AlphaFoldDB" id="A0A7Y9I260"/>
<evidence type="ECO:0000259" key="13">
    <source>
        <dbReference type="Pfam" id="PF09334"/>
    </source>
</evidence>
<evidence type="ECO:0000256" key="6">
    <source>
        <dbReference type="ARBA" id="ARBA00022598"/>
    </source>
</evidence>
<dbReference type="InterPro" id="IPR015413">
    <property type="entry name" value="Methionyl/Leucyl_tRNA_Synth"/>
</dbReference>
<evidence type="ECO:0000256" key="8">
    <source>
        <dbReference type="ARBA" id="ARBA00022840"/>
    </source>
</evidence>
<evidence type="ECO:0000256" key="1">
    <source>
        <dbReference type="ARBA" id="ARBA00003314"/>
    </source>
</evidence>
<protein>
    <recommendedName>
        <fullName evidence="4">Methionine--tRNA ligase</fullName>
        <ecNumber evidence="3">6.1.1.10</ecNumber>
    </recommendedName>
    <alternativeName>
        <fullName evidence="11">Methionyl-tRNA synthetase</fullName>
    </alternativeName>
</protein>
<dbReference type="GO" id="GO:0005524">
    <property type="term" value="F:ATP binding"/>
    <property type="evidence" value="ECO:0007669"/>
    <property type="project" value="UniProtKB-KW"/>
</dbReference>
<evidence type="ECO:0000256" key="10">
    <source>
        <dbReference type="ARBA" id="ARBA00023146"/>
    </source>
</evidence>
<feature type="domain" description="Methionyl/Leucyl tRNA synthetase" evidence="13">
    <location>
        <begin position="137"/>
        <end position="363"/>
    </location>
</feature>
<evidence type="ECO:0000256" key="5">
    <source>
        <dbReference type="ARBA" id="ARBA00022490"/>
    </source>
</evidence>
<evidence type="ECO:0000259" key="14">
    <source>
        <dbReference type="Pfam" id="PF19303"/>
    </source>
</evidence>
<dbReference type="InterPro" id="IPR014758">
    <property type="entry name" value="Met-tRNA_synth"/>
</dbReference>
<dbReference type="SUPFAM" id="SSF47323">
    <property type="entry name" value="Anticodon-binding domain of a subclass of class I aminoacyl-tRNA synthetases"/>
    <property type="match status" value="1"/>
</dbReference>
<evidence type="ECO:0000256" key="2">
    <source>
        <dbReference type="ARBA" id="ARBA00004496"/>
    </source>
</evidence>
<dbReference type="InterPro" id="IPR014729">
    <property type="entry name" value="Rossmann-like_a/b/a_fold"/>
</dbReference>
<dbReference type="Pfam" id="PF19303">
    <property type="entry name" value="Anticodon_3"/>
    <property type="match status" value="1"/>
</dbReference>
<accession>A0A7Y9I260</accession>